<evidence type="ECO:0000313" key="1">
    <source>
        <dbReference type="EMBL" id="VVE19312.1"/>
    </source>
</evidence>
<proteinExistence type="predicted"/>
<gene>
    <name evidence="1" type="ORF">PTE30175_02965</name>
</gene>
<accession>A0A5E4W3N2</accession>
<name>A0A5E4W3N2_9BURK</name>
<dbReference type="RefSeq" id="WP_420819638.1">
    <property type="nucleotide sequence ID" value="NZ_CABPRZ010000011.1"/>
</dbReference>
<dbReference type="NCBIfam" id="NF041295">
    <property type="entry name" value="dynobact_RiPP"/>
    <property type="match status" value="1"/>
</dbReference>
<organism evidence="1 2">
    <name type="scientific">Pandoraea terrae</name>
    <dbReference type="NCBI Taxonomy" id="1537710"/>
    <lineage>
        <taxon>Bacteria</taxon>
        <taxon>Pseudomonadati</taxon>
        <taxon>Pseudomonadota</taxon>
        <taxon>Betaproteobacteria</taxon>
        <taxon>Burkholderiales</taxon>
        <taxon>Burkholderiaceae</taxon>
        <taxon>Pandoraea</taxon>
    </lineage>
</organism>
<dbReference type="AlphaFoldDB" id="A0A5E4W3N2"/>
<keyword evidence="2" id="KW-1185">Reference proteome</keyword>
<protein>
    <submittedName>
        <fullName evidence="1">Uncharacterized protein</fullName>
    </submittedName>
</protein>
<evidence type="ECO:0000313" key="2">
    <source>
        <dbReference type="Proteomes" id="UP000414233"/>
    </source>
</evidence>
<dbReference type="EMBL" id="CABPRZ010000011">
    <property type="protein sequence ID" value="VVE19312.1"/>
    <property type="molecule type" value="Genomic_DNA"/>
</dbReference>
<dbReference type="Proteomes" id="UP000414233">
    <property type="component" value="Unassembled WGS sequence"/>
</dbReference>
<sequence>MPKEIATGLHSRGIWSNALLDAFSDTARSEFRAGDQIPESIALDRSRTTSSNFYWIGNAHTYLFKKE</sequence>
<reference evidence="1 2" key="1">
    <citation type="submission" date="2019-08" db="EMBL/GenBank/DDBJ databases">
        <authorList>
            <person name="Peeters C."/>
        </authorList>
    </citation>
    <scope>NUCLEOTIDE SEQUENCE [LARGE SCALE GENOMIC DNA]</scope>
    <source>
        <strain evidence="1 2">LMG 30175</strain>
    </source>
</reference>